<accession>A0ACC6M623</accession>
<comment type="caution">
    <text evidence="1">The sequence shown here is derived from an EMBL/GenBank/DDBJ whole genome shotgun (WGS) entry which is preliminary data.</text>
</comment>
<gene>
    <name evidence="1" type="ORF">SH601_10060</name>
</gene>
<sequence>MEWRNIYRGFLMGASDLVPGVSGGTLAVALGIYDRLIEAINGLFTKDFKKHLRFLIPLGIGIVAAVFLLSKLIKWLLHYYPQPTFFAFLGLVIGILPLLFRKADARKTFKVQHILLLVIGIALVAYIGINQTEDTSIVTEFEFSTYLWLLGSGFLASTAMILPGISGSFLLLTLGSYYTIINAVDELDFVSIGIVGIGVILGILIMSKILRYLLAAFPTAVYAFVIGMVIGSIFVIFPGWPISVGITIASILTFAIGLFVAYVLGRVEYR</sequence>
<organism evidence="1 2">
    <name type="scientific">Gracilibacillus pellucidus</name>
    <dbReference type="NCBI Taxonomy" id="3095368"/>
    <lineage>
        <taxon>Bacteria</taxon>
        <taxon>Bacillati</taxon>
        <taxon>Bacillota</taxon>
        <taxon>Bacilli</taxon>
        <taxon>Bacillales</taxon>
        <taxon>Bacillaceae</taxon>
        <taxon>Gracilibacillus</taxon>
    </lineage>
</organism>
<protein>
    <submittedName>
        <fullName evidence="1">DUF368 domain-containing protein</fullName>
    </submittedName>
</protein>
<proteinExistence type="predicted"/>
<dbReference type="Proteomes" id="UP001277972">
    <property type="component" value="Unassembled WGS sequence"/>
</dbReference>
<name>A0ACC6M623_9BACI</name>
<evidence type="ECO:0000313" key="1">
    <source>
        <dbReference type="EMBL" id="MDX8046323.1"/>
    </source>
</evidence>
<reference evidence="1" key="1">
    <citation type="submission" date="2023-11" db="EMBL/GenBank/DDBJ databases">
        <title>Gracilibacillus pellucida a moderately halophilic bacterium isolated from saline soil in Xinjiang province.</title>
        <authorList>
            <person name="Zhang Z."/>
            <person name="Tan F."/>
            <person name="Wang Y."/>
            <person name="Xia M."/>
        </authorList>
    </citation>
    <scope>NUCLEOTIDE SEQUENCE</scope>
    <source>
        <strain evidence="1">S3-1-1</strain>
    </source>
</reference>
<dbReference type="EMBL" id="JAWZSR010000005">
    <property type="protein sequence ID" value="MDX8046323.1"/>
    <property type="molecule type" value="Genomic_DNA"/>
</dbReference>
<evidence type="ECO:0000313" key="2">
    <source>
        <dbReference type="Proteomes" id="UP001277972"/>
    </source>
</evidence>
<keyword evidence="2" id="KW-1185">Reference proteome</keyword>